<feature type="domain" description="ABC transmembrane type-1" evidence="10">
    <location>
        <begin position="39"/>
        <end position="323"/>
    </location>
</feature>
<dbReference type="SUPFAM" id="SSF90123">
    <property type="entry name" value="ABC transporter transmembrane region"/>
    <property type="match status" value="1"/>
</dbReference>
<protein>
    <submittedName>
        <fullName evidence="11">ABC transporter</fullName>
    </submittedName>
</protein>
<dbReference type="EMBL" id="CP022657">
    <property type="protein sequence ID" value="ASS74816.1"/>
    <property type="molecule type" value="Genomic_DNA"/>
</dbReference>
<feature type="transmembrane region" description="Helical" evidence="8">
    <location>
        <begin position="37"/>
        <end position="59"/>
    </location>
</feature>
<dbReference type="PROSITE" id="PS00211">
    <property type="entry name" value="ABC_TRANSPORTER_1"/>
    <property type="match status" value="1"/>
</dbReference>
<keyword evidence="3 8" id="KW-0812">Transmembrane</keyword>
<keyword evidence="4" id="KW-0547">Nucleotide-binding</keyword>
<feature type="domain" description="ABC transporter" evidence="9">
    <location>
        <begin position="357"/>
        <end position="593"/>
    </location>
</feature>
<dbReference type="InterPro" id="IPR017871">
    <property type="entry name" value="ABC_transporter-like_CS"/>
</dbReference>
<dbReference type="FunFam" id="3.40.50.300:FF:000287">
    <property type="entry name" value="Multidrug ABC transporter ATP-binding protein"/>
    <property type="match status" value="1"/>
</dbReference>
<dbReference type="OrthoDB" id="1240423at2"/>
<sequence length="620" mass="69657">MGRFYTNYDWGQNGKKPELKKESLVRIYRYFLPYWKFLIWVVTCILVAAGLALLQPLFIKWIVDTAIPDGDLWLLNLLAVSMVTAAILQGLVGVMQTYLNTRIGQGVMFDIRNQMYGHLHRMSIRFFTSTKTGDIMSRVNNDVNGLQQVVTDTIAQSLNNVLISVTTLITMFLLDWRLALVSILLLPLFILPTRKVGKLNYDAKKQTQVRMSELSSLMQETLSVSGALLVKSFVRQDDEVRKFAGINRELMRLQIRQSMIGRWFFMFVGIISTAGPAIIYWYGGHLVIDENITLGTVIAFTAFLNRLYGPVAALANIQVNILGSVALFERLFEYLDLPLEIEEKPNARKLQDVQGRIDFQHVTFRYQAERDVVRDLSFTIEPGQVVALVGPSGSGKTTVSNLIPRLYDPTEGRVLLDGQDLRDLELKSIGEQIGMVTQETFLFHASIRDNLRYGKPDASDEEVIAAAKAAHIHELIQSLPEGYDTVVGERGHKLSGGEKQRMAIARVLLKGPKILILDEATSALDSHSEHGIQMALDELMSQRSRTSLVIAHRLSTILAADQILVLEEGRLVEAGYHEELLAQNGLYASLYRQQFEGDGDLALDGKRRAVRIGVKQGEFE</sequence>
<dbReference type="InterPro" id="IPR027417">
    <property type="entry name" value="P-loop_NTPase"/>
</dbReference>
<dbReference type="SUPFAM" id="SSF52540">
    <property type="entry name" value="P-loop containing nucleoside triphosphate hydrolases"/>
    <property type="match status" value="1"/>
</dbReference>
<comment type="subcellular location">
    <subcellularLocation>
        <location evidence="1">Cell membrane</location>
        <topology evidence="1">Multi-pass membrane protein</topology>
    </subcellularLocation>
</comment>
<dbReference type="InterPro" id="IPR011527">
    <property type="entry name" value="ABC1_TM_dom"/>
</dbReference>
<evidence type="ECO:0000259" key="10">
    <source>
        <dbReference type="PROSITE" id="PS50929"/>
    </source>
</evidence>
<evidence type="ECO:0000256" key="6">
    <source>
        <dbReference type="ARBA" id="ARBA00022989"/>
    </source>
</evidence>
<dbReference type="InterPro" id="IPR039421">
    <property type="entry name" value="Type_1_exporter"/>
</dbReference>
<dbReference type="PROSITE" id="PS50929">
    <property type="entry name" value="ABC_TM1F"/>
    <property type="match status" value="1"/>
</dbReference>
<evidence type="ECO:0000259" key="9">
    <source>
        <dbReference type="PROSITE" id="PS50893"/>
    </source>
</evidence>
<dbReference type="KEGG" id="tab:CIG75_07375"/>
<dbReference type="Proteomes" id="UP000214688">
    <property type="component" value="Chromosome"/>
</dbReference>
<keyword evidence="6 8" id="KW-1133">Transmembrane helix</keyword>
<keyword evidence="7 8" id="KW-0472">Membrane</keyword>
<dbReference type="Pfam" id="PF00005">
    <property type="entry name" value="ABC_tran"/>
    <property type="match status" value="1"/>
</dbReference>
<dbReference type="GO" id="GO:0016887">
    <property type="term" value="F:ATP hydrolysis activity"/>
    <property type="evidence" value="ECO:0007669"/>
    <property type="project" value="InterPro"/>
</dbReference>
<proteinExistence type="predicted"/>
<dbReference type="InterPro" id="IPR036640">
    <property type="entry name" value="ABC1_TM_sf"/>
</dbReference>
<dbReference type="Pfam" id="PF00664">
    <property type="entry name" value="ABC_membrane"/>
    <property type="match status" value="1"/>
</dbReference>
<evidence type="ECO:0000256" key="4">
    <source>
        <dbReference type="ARBA" id="ARBA00022741"/>
    </source>
</evidence>
<feature type="transmembrane region" description="Helical" evidence="8">
    <location>
        <begin position="168"/>
        <end position="191"/>
    </location>
</feature>
<organism evidence="11 12">
    <name type="scientific">Tumebacillus algifaecis</name>
    <dbReference type="NCBI Taxonomy" id="1214604"/>
    <lineage>
        <taxon>Bacteria</taxon>
        <taxon>Bacillati</taxon>
        <taxon>Bacillota</taxon>
        <taxon>Bacilli</taxon>
        <taxon>Bacillales</taxon>
        <taxon>Alicyclobacillaceae</taxon>
        <taxon>Tumebacillus</taxon>
    </lineage>
</organism>
<dbReference type="GO" id="GO:0005886">
    <property type="term" value="C:plasma membrane"/>
    <property type="evidence" value="ECO:0007669"/>
    <property type="project" value="UniProtKB-SubCell"/>
</dbReference>
<evidence type="ECO:0000313" key="12">
    <source>
        <dbReference type="Proteomes" id="UP000214688"/>
    </source>
</evidence>
<keyword evidence="5" id="KW-0067">ATP-binding</keyword>
<gene>
    <name evidence="11" type="ORF">CIG75_07375</name>
</gene>
<evidence type="ECO:0000256" key="2">
    <source>
        <dbReference type="ARBA" id="ARBA00022448"/>
    </source>
</evidence>
<feature type="transmembrane region" description="Helical" evidence="8">
    <location>
        <begin position="71"/>
        <end position="92"/>
    </location>
</feature>
<dbReference type="GO" id="GO:0005524">
    <property type="term" value="F:ATP binding"/>
    <property type="evidence" value="ECO:0007669"/>
    <property type="project" value="UniProtKB-KW"/>
</dbReference>
<evidence type="ECO:0000256" key="8">
    <source>
        <dbReference type="SAM" id="Phobius"/>
    </source>
</evidence>
<feature type="transmembrane region" description="Helical" evidence="8">
    <location>
        <begin position="260"/>
        <end position="282"/>
    </location>
</feature>
<dbReference type="PROSITE" id="PS50893">
    <property type="entry name" value="ABC_TRANSPORTER_2"/>
    <property type="match status" value="1"/>
</dbReference>
<dbReference type="PANTHER" id="PTHR43394:SF1">
    <property type="entry name" value="ATP-BINDING CASSETTE SUB-FAMILY B MEMBER 10, MITOCHONDRIAL"/>
    <property type="match status" value="1"/>
</dbReference>
<dbReference type="AlphaFoldDB" id="A0A223D0F6"/>
<evidence type="ECO:0000256" key="7">
    <source>
        <dbReference type="ARBA" id="ARBA00023136"/>
    </source>
</evidence>
<dbReference type="PANTHER" id="PTHR43394">
    <property type="entry name" value="ATP-DEPENDENT PERMEASE MDL1, MITOCHONDRIAL"/>
    <property type="match status" value="1"/>
</dbReference>
<evidence type="ECO:0000313" key="11">
    <source>
        <dbReference type="EMBL" id="ASS74816.1"/>
    </source>
</evidence>
<dbReference type="InterPro" id="IPR003439">
    <property type="entry name" value="ABC_transporter-like_ATP-bd"/>
</dbReference>
<dbReference type="Gene3D" id="1.20.1560.10">
    <property type="entry name" value="ABC transporter type 1, transmembrane domain"/>
    <property type="match status" value="1"/>
</dbReference>
<dbReference type="SMART" id="SM00382">
    <property type="entry name" value="AAA"/>
    <property type="match status" value="1"/>
</dbReference>
<keyword evidence="2" id="KW-0813">Transport</keyword>
<reference evidence="11 12" key="1">
    <citation type="journal article" date="2015" name="Int. J. Syst. Evol. Microbiol.">
        <title>Tumebacillus algifaecis sp. nov., isolated from decomposing algal scum.</title>
        <authorList>
            <person name="Wu Y.F."/>
            <person name="Zhang B."/>
            <person name="Xing P."/>
            <person name="Wu Q.L."/>
            <person name="Liu S.J."/>
        </authorList>
    </citation>
    <scope>NUCLEOTIDE SEQUENCE [LARGE SCALE GENOMIC DNA]</scope>
    <source>
        <strain evidence="11 12">THMBR28</strain>
    </source>
</reference>
<dbReference type="InterPro" id="IPR003593">
    <property type="entry name" value="AAA+_ATPase"/>
</dbReference>
<keyword evidence="12" id="KW-1185">Reference proteome</keyword>
<dbReference type="RefSeq" id="WP_094236066.1">
    <property type="nucleotide sequence ID" value="NZ_CP022657.1"/>
</dbReference>
<evidence type="ECO:0000256" key="5">
    <source>
        <dbReference type="ARBA" id="ARBA00022840"/>
    </source>
</evidence>
<evidence type="ECO:0000256" key="1">
    <source>
        <dbReference type="ARBA" id="ARBA00004651"/>
    </source>
</evidence>
<evidence type="ECO:0000256" key="3">
    <source>
        <dbReference type="ARBA" id="ARBA00022692"/>
    </source>
</evidence>
<accession>A0A223D0F6</accession>
<dbReference type="Gene3D" id="3.40.50.300">
    <property type="entry name" value="P-loop containing nucleotide triphosphate hydrolases"/>
    <property type="match status" value="1"/>
</dbReference>
<dbReference type="CDD" id="cd18550">
    <property type="entry name" value="ABC_6TM_exporter_like"/>
    <property type="match status" value="1"/>
</dbReference>
<dbReference type="GO" id="GO:0015421">
    <property type="term" value="F:ABC-type oligopeptide transporter activity"/>
    <property type="evidence" value="ECO:0007669"/>
    <property type="project" value="TreeGrafter"/>
</dbReference>
<name>A0A223D0F6_9BACL</name>